<dbReference type="EMBL" id="JAHXZI010000003">
    <property type="protein sequence ID" value="MBW6433693.1"/>
    <property type="molecule type" value="Genomic_DNA"/>
</dbReference>
<feature type="signal peptide" evidence="1">
    <location>
        <begin position="1"/>
        <end position="28"/>
    </location>
</feature>
<name>A0ABS7AY60_9ACTN</name>
<dbReference type="RefSeq" id="WP_220143201.1">
    <property type="nucleotide sequence ID" value="NZ_JAHXZI010000003.1"/>
</dbReference>
<protein>
    <submittedName>
        <fullName evidence="2">Uncharacterized protein</fullName>
    </submittedName>
</protein>
<evidence type="ECO:0000256" key="1">
    <source>
        <dbReference type="SAM" id="SignalP"/>
    </source>
</evidence>
<gene>
    <name evidence="2" type="ORF">KZ829_08045</name>
</gene>
<reference evidence="2 3" key="1">
    <citation type="journal article" date="2013" name="Antonie Van Leeuwenhoek">
        <title>Actinoplanes hulinensis sp. nov., a novel actinomycete isolated from soybean root (Glycine max (L.) Merr).</title>
        <authorList>
            <person name="Shen Y."/>
            <person name="Liu C."/>
            <person name="Wang X."/>
            <person name="Zhao J."/>
            <person name="Jia F."/>
            <person name="Zhang Y."/>
            <person name="Wang L."/>
            <person name="Yang D."/>
            <person name="Xiang W."/>
        </authorList>
    </citation>
    <scope>NUCLEOTIDE SEQUENCE [LARGE SCALE GENOMIC DNA]</scope>
    <source>
        <strain evidence="2 3">NEAU-M9</strain>
    </source>
</reference>
<evidence type="ECO:0000313" key="3">
    <source>
        <dbReference type="Proteomes" id="UP001519863"/>
    </source>
</evidence>
<keyword evidence="1" id="KW-0732">Signal</keyword>
<keyword evidence="3" id="KW-1185">Reference proteome</keyword>
<feature type="chain" id="PRO_5047094994" evidence="1">
    <location>
        <begin position="29"/>
        <end position="272"/>
    </location>
</feature>
<sequence>MLRTRVLSGLAVSAMVVGLLVPATAASAATPLRANITCDAATGAITTSASGSLFVPGPAKQVTVEFQRRTGVRVTATARSVLAPLAQPFRVTTTSTSSGDVSAAGYTGTFDPVTALFYREQLTVTFKDAATGATLTTREATCDHDQRTSVTLTCDPAAGTVTAVVDGVNGTVGDSSGGGSASRVSYHIATIKQQAPNVPTYRNEILGGGWDIEHRVIRAADGTWSDTGYVHTISGNPYRYSEEITVGVFDLYGIRVGTATGACTLFDGSQTS</sequence>
<accession>A0ABS7AY60</accession>
<organism evidence="2 3">
    <name type="scientific">Actinoplanes hulinensis</name>
    <dbReference type="NCBI Taxonomy" id="1144547"/>
    <lineage>
        <taxon>Bacteria</taxon>
        <taxon>Bacillati</taxon>
        <taxon>Actinomycetota</taxon>
        <taxon>Actinomycetes</taxon>
        <taxon>Micromonosporales</taxon>
        <taxon>Micromonosporaceae</taxon>
        <taxon>Actinoplanes</taxon>
    </lineage>
</organism>
<comment type="caution">
    <text evidence="2">The sequence shown here is derived from an EMBL/GenBank/DDBJ whole genome shotgun (WGS) entry which is preliminary data.</text>
</comment>
<proteinExistence type="predicted"/>
<dbReference type="Proteomes" id="UP001519863">
    <property type="component" value="Unassembled WGS sequence"/>
</dbReference>
<evidence type="ECO:0000313" key="2">
    <source>
        <dbReference type="EMBL" id="MBW6433693.1"/>
    </source>
</evidence>